<feature type="transmembrane region" description="Helical" evidence="8">
    <location>
        <begin position="228"/>
        <end position="249"/>
    </location>
</feature>
<evidence type="ECO:0000256" key="4">
    <source>
        <dbReference type="ARBA" id="ARBA00022989"/>
    </source>
</evidence>
<dbReference type="EMBL" id="NAJL01000108">
    <property type="protein sequence ID" value="TKA21701.1"/>
    <property type="molecule type" value="Genomic_DNA"/>
</dbReference>
<evidence type="ECO:0000256" key="7">
    <source>
        <dbReference type="SAM" id="MobiDB-lite"/>
    </source>
</evidence>
<feature type="transmembrane region" description="Helical" evidence="8">
    <location>
        <begin position="196"/>
        <end position="216"/>
    </location>
</feature>
<name>A0A4U0TIT7_9PEZI</name>
<dbReference type="GO" id="GO:0016020">
    <property type="term" value="C:membrane"/>
    <property type="evidence" value="ECO:0007669"/>
    <property type="project" value="UniProtKB-SubCell"/>
</dbReference>
<evidence type="ECO:0000256" key="5">
    <source>
        <dbReference type="ARBA" id="ARBA00023136"/>
    </source>
</evidence>
<gene>
    <name evidence="9" type="ORF">B0A50_08774</name>
</gene>
<sequence length="360" mass="40779">MAPRNQKPEAQATTTDRAPMITFSQLPQWAQQNPQIHQGYRPITPKYTFCLTSLTYLHNETGNIFSHLLPIFPLLYQITHSTLVYFQLIPSQTQPRPEDVVVFSAFFAGWLACMVLSSTYHTLMCHSKGVAMRCKQLDYTGITCLIYGSFVPTIYYLFTCEAEQMRFYLTIFTTIAAILITFFLSPLANNPSAAPLIAPLFMAFASSAFTPIYVGYQLYGYSHLDQMVGLKYVLTQGLIYIIGVSFFIVSLSPPKTKTPPESTPLPWGFPTPTSPPKRSSQPDYSLYKPCPPQTEMPERLFPGRVDYFFSSHQLFHIAVVIAATVQFIGLQKAYGFQHEHYQMAICPMLSVWRSQALFVN</sequence>
<evidence type="ECO:0000256" key="8">
    <source>
        <dbReference type="SAM" id="Phobius"/>
    </source>
</evidence>
<comment type="caution">
    <text evidence="9">The sequence shown here is derived from an EMBL/GenBank/DDBJ whole genome shotgun (WGS) entry which is preliminary data.</text>
</comment>
<evidence type="ECO:0000256" key="6">
    <source>
        <dbReference type="PIRSR" id="PIRSR604254-1"/>
    </source>
</evidence>
<keyword evidence="3 8" id="KW-0812">Transmembrane</keyword>
<dbReference type="InterPro" id="IPR004254">
    <property type="entry name" value="AdipoR/HlyIII-related"/>
</dbReference>
<comment type="similarity">
    <text evidence="2">Belongs to the ADIPOR family.</text>
</comment>
<comment type="subcellular location">
    <subcellularLocation>
        <location evidence="1">Membrane</location>
        <topology evidence="1">Multi-pass membrane protein</topology>
    </subcellularLocation>
</comment>
<evidence type="ECO:0000313" key="9">
    <source>
        <dbReference type="EMBL" id="TKA21701.1"/>
    </source>
</evidence>
<dbReference type="OrthoDB" id="529367at2759"/>
<keyword evidence="4 8" id="KW-1133">Transmembrane helix</keyword>
<evidence type="ECO:0000313" key="10">
    <source>
        <dbReference type="Proteomes" id="UP000308549"/>
    </source>
</evidence>
<accession>A0A4U0TIT7</accession>
<dbReference type="PANTHER" id="PTHR20855">
    <property type="entry name" value="ADIPOR/PROGESTIN RECEPTOR-RELATED"/>
    <property type="match status" value="1"/>
</dbReference>
<feature type="transmembrane region" description="Helical" evidence="8">
    <location>
        <begin position="165"/>
        <end position="184"/>
    </location>
</feature>
<evidence type="ECO:0000256" key="3">
    <source>
        <dbReference type="ARBA" id="ARBA00022692"/>
    </source>
</evidence>
<organism evidence="9 10">
    <name type="scientific">Salinomyces thailandicus</name>
    <dbReference type="NCBI Taxonomy" id="706561"/>
    <lineage>
        <taxon>Eukaryota</taxon>
        <taxon>Fungi</taxon>
        <taxon>Dikarya</taxon>
        <taxon>Ascomycota</taxon>
        <taxon>Pezizomycotina</taxon>
        <taxon>Dothideomycetes</taxon>
        <taxon>Dothideomycetidae</taxon>
        <taxon>Mycosphaerellales</taxon>
        <taxon>Teratosphaeriaceae</taxon>
        <taxon>Salinomyces</taxon>
    </lineage>
</organism>
<reference evidence="9 10" key="1">
    <citation type="submission" date="2017-03" db="EMBL/GenBank/DDBJ databases">
        <title>Genomes of endolithic fungi from Antarctica.</title>
        <authorList>
            <person name="Coleine C."/>
            <person name="Masonjones S."/>
            <person name="Stajich J.E."/>
        </authorList>
    </citation>
    <scope>NUCLEOTIDE SEQUENCE [LARGE SCALE GENOMIC DNA]</scope>
    <source>
        <strain evidence="9 10">CCFEE 6315</strain>
    </source>
</reference>
<feature type="region of interest" description="Disordered" evidence="7">
    <location>
        <begin position="259"/>
        <end position="284"/>
    </location>
</feature>
<feature type="binding site" evidence="6">
    <location>
        <position position="312"/>
    </location>
    <ligand>
        <name>Zn(2+)</name>
        <dbReference type="ChEBI" id="CHEBI:29105"/>
    </ligand>
</feature>
<dbReference type="GO" id="GO:0046872">
    <property type="term" value="F:metal ion binding"/>
    <property type="evidence" value="ECO:0007669"/>
    <property type="project" value="UniProtKB-KW"/>
</dbReference>
<feature type="transmembrane region" description="Helical" evidence="8">
    <location>
        <begin position="314"/>
        <end position="334"/>
    </location>
</feature>
<dbReference type="Proteomes" id="UP000308549">
    <property type="component" value="Unassembled WGS sequence"/>
</dbReference>
<evidence type="ECO:0000256" key="2">
    <source>
        <dbReference type="ARBA" id="ARBA00007018"/>
    </source>
</evidence>
<feature type="transmembrane region" description="Helical" evidence="8">
    <location>
        <begin position="100"/>
        <end position="119"/>
    </location>
</feature>
<keyword evidence="5 8" id="KW-0472">Membrane</keyword>
<feature type="binding site" evidence="6">
    <location>
        <position position="121"/>
    </location>
    <ligand>
        <name>Zn(2+)</name>
        <dbReference type="ChEBI" id="CHEBI:29105"/>
    </ligand>
</feature>
<feature type="binding site" evidence="6">
    <location>
        <position position="316"/>
    </location>
    <ligand>
        <name>Zn(2+)</name>
        <dbReference type="ChEBI" id="CHEBI:29105"/>
    </ligand>
</feature>
<feature type="compositionally biased region" description="Pro residues" evidence="7">
    <location>
        <begin position="261"/>
        <end position="275"/>
    </location>
</feature>
<dbReference type="Pfam" id="PF03006">
    <property type="entry name" value="HlyIII"/>
    <property type="match status" value="2"/>
</dbReference>
<keyword evidence="6" id="KW-0479">Metal-binding</keyword>
<keyword evidence="6" id="KW-0862">Zinc</keyword>
<feature type="transmembrane region" description="Helical" evidence="8">
    <location>
        <begin position="139"/>
        <end position="158"/>
    </location>
</feature>
<evidence type="ECO:0000256" key="1">
    <source>
        <dbReference type="ARBA" id="ARBA00004141"/>
    </source>
</evidence>
<dbReference type="AlphaFoldDB" id="A0A4U0TIT7"/>
<dbReference type="GO" id="GO:0038023">
    <property type="term" value="F:signaling receptor activity"/>
    <property type="evidence" value="ECO:0007669"/>
    <property type="project" value="TreeGrafter"/>
</dbReference>
<proteinExistence type="inferred from homology"/>
<dbReference type="PANTHER" id="PTHR20855:SF52">
    <property type="entry name" value="ADIPONECTIN RECEPTOR PROTEIN"/>
    <property type="match status" value="1"/>
</dbReference>
<protein>
    <submittedName>
        <fullName evidence="9">Uncharacterized protein</fullName>
    </submittedName>
</protein>
<keyword evidence="10" id="KW-1185">Reference proteome</keyword>